<name>A0A0D0PZL2_KITGR</name>
<gene>
    <name evidence="2" type="ORF">TR51_18055</name>
</gene>
<comment type="caution">
    <text evidence="2">The sequence shown here is derived from an EMBL/GenBank/DDBJ whole genome shotgun (WGS) entry which is preliminary data.</text>
</comment>
<dbReference type="InterPro" id="IPR000182">
    <property type="entry name" value="GNAT_dom"/>
</dbReference>
<evidence type="ECO:0000313" key="2">
    <source>
        <dbReference type="EMBL" id="KIQ65692.1"/>
    </source>
</evidence>
<dbReference type="Gene3D" id="3.40.630.30">
    <property type="match status" value="1"/>
</dbReference>
<dbReference type="Pfam" id="PF00583">
    <property type="entry name" value="Acetyltransf_1"/>
    <property type="match status" value="1"/>
</dbReference>
<dbReference type="GO" id="GO:0016747">
    <property type="term" value="F:acyltransferase activity, transferring groups other than amino-acyl groups"/>
    <property type="evidence" value="ECO:0007669"/>
    <property type="project" value="InterPro"/>
</dbReference>
<dbReference type="PATRIC" id="fig|2064.6.peg.3874"/>
<accession>A0A0D0PZL2</accession>
<evidence type="ECO:0000313" key="3">
    <source>
        <dbReference type="Proteomes" id="UP000032066"/>
    </source>
</evidence>
<reference evidence="2 3" key="1">
    <citation type="submission" date="2015-02" db="EMBL/GenBank/DDBJ databases">
        <title>Draft genome sequence of Kitasatospora griseola MF730-N6, a bafilomycin, terpentecin and satosporin producer.</title>
        <authorList>
            <person name="Arens J.C."/>
            <person name="Haltli B."/>
            <person name="Kerr R.G."/>
        </authorList>
    </citation>
    <scope>NUCLEOTIDE SEQUENCE [LARGE SCALE GENOMIC DNA]</scope>
    <source>
        <strain evidence="2 3">MF730-N6</strain>
    </source>
</reference>
<dbReference type="EMBL" id="JXZB01000002">
    <property type="protein sequence ID" value="KIQ65692.1"/>
    <property type="molecule type" value="Genomic_DNA"/>
</dbReference>
<dbReference type="InterPro" id="IPR016181">
    <property type="entry name" value="Acyl_CoA_acyltransferase"/>
</dbReference>
<evidence type="ECO:0000259" key="1">
    <source>
        <dbReference type="PROSITE" id="PS51186"/>
    </source>
</evidence>
<sequence>MIFRPIVSQELDAVLSCIQLDPSTMVSADVVRARLAEGEYRPEWIWIAEARPERMPLVVAVWWGMPGDVHPRSLDALFITGAPSALTTLDAQGLQPSPLSGDSRTAAAAALLGAAHRVFAADGLAVPPDYHLFLPPTWRGQPEAAAAVEWRREAAKAAGLRRSTERLRFEWTAERPVPTLSDRLVFTPEPDDEVFVDLFRRVLPGSLDAATTHEALLLGPEEQARNDVAFYHHDMLGERSWWRIARTSSGQVVGFGIPSRNSTAPVVGYLGVLPEFRGRGFVAEILAEVTRVLADEAKESVVRADTDLTNHPMIAAFELLGYRETARRLVLSAD</sequence>
<dbReference type="RefSeq" id="WP_052509424.1">
    <property type="nucleotide sequence ID" value="NZ_JXZB01000002.1"/>
</dbReference>
<proteinExistence type="predicted"/>
<feature type="domain" description="N-acetyltransferase" evidence="1">
    <location>
        <begin position="197"/>
        <end position="334"/>
    </location>
</feature>
<dbReference type="SUPFAM" id="SSF55729">
    <property type="entry name" value="Acyl-CoA N-acyltransferases (Nat)"/>
    <property type="match status" value="1"/>
</dbReference>
<protein>
    <recommendedName>
        <fullName evidence="1">N-acetyltransferase domain-containing protein</fullName>
    </recommendedName>
</protein>
<keyword evidence="3" id="KW-1185">Reference proteome</keyword>
<organism evidence="2 3">
    <name type="scientific">Kitasatospora griseola</name>
    <name type="common">Streptomyces griseolosporeus</name>
    <dbReference type="NCBI Taxonomy" id="2064"/>
    <lineage>
        <taxon>Bacteria</taxon>
        <taxon>Bacillati</taxon>
        <taxon>Actinomycetota</taxon>
        <taxon>Actinomycetes</taxon>
        <taxon>Kitasatosporales</taxon>
        <taxon>Streptomycetaceae</taxon>
        <taxon>Kitasatospora</taxon>
    </lineage>
</organism>
<dbReference type="STRING" id="2064.TR51_18055"/>
<dbReference type="PROSITE" id="PS51186">
    <property type="entry name" value="GNAT"/>
    <property type="match status" value="1"/>
</dbReference>
<dbReference type="OrthoDB" id="7942268at2"/>
<dbReference type="AlphaFoldDB" id="A0A0D0PZL2"/>
<dbReference type="Proteomes" id="UP000032066">
    <property type="component" value="Unassembled WGS sequence"/>
</dbReference>